<dbReference type="GO" id="GO:0004674">
    <property type="term" value="F:protein serine/threonine kinase activity"/>
    <property type="evidence" value="ECO:0007669"/>
    <property type="project" value="TreeGrafter"/>
</dbReference>
<dbReference type="InterPro" id="IPR011009">
    <property type="entry name" value="Kinase-like_dom_sf"/>
</dbReference>
<dbReference type="VEuPathDB" id="TriTrypDB:BSAL_41370"/>
<evidence type="ECO:0000256" key="1">
    <source>
        <dbReference type="PROSITE-ProRule" id="PRU10141"/>
    </source>
</evidence>
<reference evidence="4" key="1">
    <citation type="submission" date="2015-09" db="EMBL/GenBank/DDBJ databases">
        <authorList>
            <consortium name="Pathogen Informatics"/>
        </authorList>
    </citation>
    <scope>NUCLEOTIDE SEQUENCE [LARGE SCALE GENOMIC DNA]</scope>
    <source>
        <strain evidence="4">Lake Konstanz</strain>
    </source>
</reference>
<feature type="domain" description="Protein kinase" evidence="2">
    <location>
        <begin position="20"/>
        <end position="131"/>
    </location>
</feature>
<dbReference type="SUPFAM" id="SSF56112">
    <property type="entry name" value="Protein kinase-like (PK-like)"/>
    <property type="match status" value="1"/>
</dbReference>
<dbReference type="InterPro" id="IPR051681">
    <property type="entry name" value="Ser/Thr_Kinases-Pseudokinases"/>
</dbReference>
<evidence type="ECO:0000259" key="2">
    <source>
        <dbReference type="PROSITE" id="PS50011"/>
    </source>
</evidence>
<dbReference type="AlphaFoldDB" id="A0A0S4JT97"/>
<keyword evidence="3" id="KW-0418">Kinase</keyword>
<dbReference type="PANTHER" id="PTHR44329:SF260">
    <property type="entry name" value="PROTEIN KINASE DOMAIN-CONTAINING PROTEIN"/>
    <property type="match status" value="1"/>
</dbReference>
<organism evidence="3 4">
    <name type="scientific">Bodo saltans</name>
    <name type="common">Flagellated protozoan</name>
    <dbReference type="NCBI Taxonomy" id="75058"/>
    <lineage>
        <taxon>Eukaryota</taxon>
        <taxon>Discoba</taxon>
        <taxon>Euglenozoa</taxon>
        <taxon>Kinetoplastea</taxon>
        <taxon>Metakinetoplastina</taxon>
        <taxon>Eubodonida</taxon>
        <taxon>Bodonidae</taxon>
        <taxon>Bodo</taxon>
    </lineage>
</organism>
<dbReference type="Proteomes" id="UP000051952">
    <property type="component" value="Unassembled WGS sequence"/>
</dbReference>
<proteinExistence type="predicted"/>
<evidence type="ECO:0000313" key="4">
    <source>
        <dbReference type="Proteomes" id="UP000051952"/>
    </source>
</evidence>
<dbReference type="GO" id="GO:0005524">
    <property type="term" value="F:ATP binding"/>
    <property type="evidence" value="ECO:0007669"/>
    <property type="project" value="UniProtKB-UniRule"/>
</dbReference>
<dbReference type="PANTHER" id="PTHR44329">
    <property type="entry name" value="SERINE/THREONINE-PROTEIN KINASE TNNI3K-RELATED"/>
    <property type="match status" value="1"/>
</dbReference>
<protein>
    <submittedName>
        <fullName evidence="3">Serine-threonine protein kinase, putative</fullName>
    </submittedName>
</protein>
<dbReference type="InterPro" id="IPR000719">
    <property type="entry name" value="Prot_kinase_dom"/>
</dbReference>
<keyword evidence="1" id="KW-0547">Nucleotide-binding</keyword>
<dbReference type="OrthoDB" id="4062651at2759"/>
<name>A0A0S4JT97_BODSA</name>
<dbReference type="Pfam" id="PF00069">
    <property type="entry name" value="Pkinase"/>
    <property type="match status" value="1"/>
</dbReference>
<feature type="binding site" evidence="1">
    <location>
        <position position="49"/>
    </location>
    <ligand>
        <name>ATP</name>
        <dbReference type="ChEBI" id="CHEBI:30616"/>
    </ligand>
</feature>
<evidence type="ECO:0000313" key="3">
    <source>
        <dbReference type="EMBL" id="CUG93207.1"/>
    </source>
</evidence>
<dbReference type="PROSITE" id="PS00107">
    <property type="entry name" value="PROTEIN_KINASE_ATP"/>
    <property type="match status" value="1"/>
</dbReference>
<dbReference type="PROSITE" id="PS50011">
    <property type="entry name" value="PROTEIN_KINASE_DOM"/>
    <property type="match status" value="1"/>
</dbReference>
<dbReference type="EMBL" id="CYKH01002128">
    <property type="protein sequence ID" value="CUG93207.1"/>
    <property type="molecule type" value="Genomic_DNA"/>
</dbReference>
<sequence>MPRADPEGIPPELKIEKTDVKIGGPIGRGVSAAVYRGKIISLDEDVAIKVIRSPQTIADSTDVKRKVLDYKSEIATLAMLQHPNIVELLGYCEGDREDETYILLELAKGSIAKHSLADLRSTNPLSTHSKY</sequence>
<gene>
    <name evidence="3" type="ORF">BSAL_41370</name>
</gene>
<keyword evidence="3" id="KW-0808">Transferase</keyword>
<dbReference type="Gene3D" id="3.30.200.20">
    <property type="entry name" value="Phosphorylase Kinase, domain 1"/>
    <property type="match status" value="1"/>
</dbReference>
<keyword evidence="4" id="KW-1185">Reference proteome</keyword>
<keyword evidence="1" id="KW-0067">ATP-binding</keyword>
<dbReference type="InterPro" id="IPR017441">
    <property type="entry name" value="Protein_kinase_ATP_BS"/>
</dbReference>
<accession>A0A0S4JT97</accession>